<organism evidence="3 4">
    <name type="scientific">Paenibacillus pectinilyticus</name>
    <dbReference type="NCBI Taxonomy" id="512399"/>
    <lineage>
        <taxon>Bacteria</taxon>
        <taxon>Bacillati</taxon>
        <taxon>Bacillota</taxon>
        <taxon>Bacilli</taxon>
        <taxon>Bacillales</taxon>
        <taxon>Paenibacillaceae</taxon>
        <taxon>Paenibacillus</taxon>
    </lineage>
</organism>
<dbReference type="EMBL" id="LYPC01000014">
    <property type="protein sequence ID" value="OCT15430.1"/>
    <property type="molecule type" value="Genomic_DNA"/>
</dbReference>
<dbReference type="GO" id="GO:0016491">
    <property type="term" value="F:oxidoreductase activity"/>
    <property type="evidence" value="ECO:0007669"/>
    <property type="project" value="UniProtKB-KW"/>
</dbReference>
<sequence length="255" mass="26876">MDLSNKVALVTGAGIGIGKGIALHLAECGADVVVNYRSSERQAMTVVEQIEAMGRKAIAIKADVSSVEEINAMVAKVLDTFGRIDILVNNSAVVPIVDFFEVTEASWDETLDTNLKGCFFAAQACARAMVKQGGGKIINISSVHATHTMTKYAAYASSKGGMNAMTRQVALDLAPLNIQVNAVAPGATDVEKNHENPLHDVVQIGKQIPAGRIGYPLDVASAVAFFASASSDFITGQILTVDGGSTTQFYLKQVD</sequence>
<name>A0A1C1A4L0_9BACL</name>
<dbReference type="FunFam" id="3.40.50.720:FF:000084">
    <property type="entry name" value="Short-chain dehydrogenase reductase"/>
    <property type="match status" value="1"/>
</dbReference>
<keyword evidence="2" id="KW-0560">Oxidoreductase</keyword>
<dbReference type="InterPro" id="IPR036291">
    <property type="entry name" value="NAD(P)-bd_dom_sf"/>
</dbReference>
<keyword evidence="4" id="KW-1185">Reference proteome</keyword>
<evidence type="ECO:0000313" key="3">
    <source>
        <dbReference type="EMBL" id="OCT15430.1"/>
    </source>
</evidence>
<evidence type="ECO:0000256" key="2">
    <source>
        <dbReference type="ARBA" id="ARBA00023002"/>
    </source>
</evidence>
<dbReference type="PROSITE" id="PS00061">
    <property type="entry name" value="ADH_SHORT"/>
    <property type="match status" value="1"/>
</dbReference>
<dbReference type="PANTHER" id="PTHR43639:SF1">
    <property type="entry name" value="SHORT-CHAIN DEHYDROGENASE_REDUCTASE FAMILY PROTEIN"/>
    <property type="match status" value="1"/>
</dbReference>
<comment type="similarity">
    <text evidence="1">Belongs to the short-chain dehydrogenases/reductases (SDR) family.</text>
</comment>
<reference evidence="4" key="1">
    <citation type="submission" date="2016-05" db="EMBL/GenBank/DDBJ databases">
        <title>Paenibacillus oryzae. sp. nov., isolated from the rice root.</title>
        <authorList>
            <person name="Zhang J."/>
            <person name="Zhang X."/>
        </authorList>
    </citation>
    <scope>NUCLEOTIDE SEQUENCE [LARGE SCALE GENOMIC DNA]</scope>
    <source>
        <strain evidence="4">KCTC13222</strain>
    </source>
</reference>
<dbReference type="PANTHER" id="PTHR43639">
    <property type="entry name" value="OXIDOREDUCTASE, SHORT-CHAIN DEHYDROGENASE/REDUCTASE FAMILY (AFU_ORTHOLOGUE AFUA_5G02870)"/>
    <property type="match status" value="1"/>
</dbReference>
<dbReference type="OrthoDB" id="9803333at2"/>
<proteinExistence type="inferred from homology"/>
<dbReference type="SUPFAM" id="SSF51735">
    <property type="entry name" value="NAD(P)-binding Rossmann-fold domains"/>
    <property type="match status" value="1"/>
</dbReference>
<dbReference type="RefSeq" id="WP_065852341.1">
    <property type="nucleotide sequence ID" value="NZ_LYPC01000014.1"/>
</dbReference>
<accession>A0A1C1A4L0</accession>
<evidence type="ECO:0008006" key="5">
    <source>
        <dbReference type="Google" id="ProtNLM"/>
    </source>
</evidence>
<dbReference type="InterPro" id="IPR002347">
    <property type="entry name" value="SDR_fam"/>
</dbReference>
<protein>
    <recommendedName>
        <fullName evidence="5">Sugar dehydrogenase</fullName>
    </recommendedName>
</protein>
<dbReference type="NCBIfam" id="NF005559">
    <property type="entry name" value="PRK07231.1"/>
    <property type="match status" value="1"/>
</dbReference>
<dbReference type="STRING" id="512399.A8709_15225"/>
<dbReference type="InterPro" id="IPR020904">
    <property type="entry name" value="Sc_DH/Rdtase_CS"/>
</dbReference>
<dbReference type="AlphaFoldDB" id="A0A1C1A4L0"/>
<dbReference type="Gene3D" id="3.40.50.720">
    <property type="entry name" value="NAD(P)-binding Rossmann-like Domain"/>
    <property type="match status" value="1"/>
</dbReference>
<dbReference type="Proteomes" id="UP000093309">
    <property type="component" value="Unassembled WGS sequence"/>
</dbReference>
<comment type="caution">
    <text evidence="3">The sequence shown here is derived from an EMBL/GenBank/DDBJ whole genome shotgun (WGS) entry which is preliminary data.</text>
</comment>
<dbReference type="GO" id="GO:0008206">
    <property type="term" value="P:bile acid metabolic process"/>
    <property type="evidence" value="ECO:0007669"/>
    <property type="project" value="UniProtKB-ARBA"/>
</dbReference>
<dbReference type="Pfam" id="PF13561">
    <property type="entry name" value="adh_short_C2"/>
    <property type="match status" value="1"/>
</dbReference>
<gene>
    <name evidence="3" type="ORF">A8709_15225</name>
</gene>
<dbReference type="PRINTS" id="PR00080">
    <property type="entry name" value="SDRFAMILY"/>
</dbReference>
<evidence type="ECO:0000256" key="1">
    <source>
        <dbReference type="ARBA" id="ARBA00006484"/>
    </source>
</evidence>
<dbReference type="PRINTS" id="PR00081">
    <property type="entry name" value="GDHRDH"/>
</dbReference>
<evidence type="ECO:0000313" key="4">
    <source>
        <dbReference type="Proteomes" id="UP000093309"/>
    </source>
</evidence>